<keyword evidence="10" id="KW-1185">Reference proteome</keyword>
<dbReference type="InterPro" id="IPR027417">
    <property type="entry name" value="P-loop_NTPase"/>
</dbReference>
<feature type="domain" description="ABC transporter" evidence="8">
    <location>
        <begin position="10"/>
        <end position="260"/>
    </location>
</feature>
<evidence type="ECO:0000256" key="1">
    <source>
        <dbReference type="ARBA" id="ARBA00004417"/>
    </source>
</evidence>
<dbReference type="Gene3D" id="3.40.50.300">
    <property type="entry name" value="P-loop containing nucleotide triphosphate hydrolases"/>
    <property type="match status" value="1"/>
</dbReference>
<evidence type="ECO:0000256" key="5">
    <source>
        <dbReference type="ARBA" id="ARBA00022741"/>
    </source>
</evidence>
<dbReference type="InterPro" id="IPR003439">
    <property type="entry name" value="ABC_transporter-like_ATP-bd"/>
</dbReference>
<reference evidence="9 10" key="1">
    <citation type="submission" date="2023-07" db="EMBL/GenBank/DDBJ databases">
        <title>Sorghum-associated microbial communities from plants grown in Nebraska, USA.</title>
        <authorList>
            <person name="Schachtman D."/>
        </authorList>
    </citation>
    <scope>NUCLEOTIDE SEQUENCE [LARGE SCALE GENOMIC DNA]</scope>
    <source>
        <strain evidence="9 10">DS1607</strain>
    </source>
</reference>
<keyword evidence="5" id="KW-0547">Nucleotide-binding</keyword>
<evidence type="ECO:0000259" key="8">
    <source>
        <dbReference type="PROSITE" id="PS50893"/>
    </source>
</evidence>
<dbReference type="SUPFAM" id="SSF52540">
    <property type="entry name" value="P-loop containing nucleoside triphosphate hydrolases"/>
    <property type="match status" value="1"/>
</dbReference>
<dbReference type="Pfam" id="PF00005">
    <property type="entry name" value="ABC_tran"/>
    <property type="match status" value="1"/>
</dbReference>
<protein>
    <submittedName>
        <fullName evidence="9">Peptide/nickel transport system ATP-binding protein</fullName>
    </submittedName>
</protein>
<keyword evidence="4" id="KW-1003">Cell membrane</keyword>
<evidence type="ECO:0000313" key="10">
    <source>
        <dbReference type="Proteomes" id="UP001226867"/>
    </source>
</evidence>
<dbReference type="Pfam" id="PF08352">
    <property type="entry name" value="oligo_HPY"/>
    <property type="match status" value="1"/>
</dbReference>
<evidence type="ECO:0000256" key="2">
    <source>
        <dbReference type="ARBA" id="ARBA00005417"/>
    </source>
</evidence>
<dbReference type="PANTHER" id="PTHR43297:SF2">
    <property type="entry name" value="DIPEPTIDE TRANSPORT ATP-BINDING PROTEIN DPPD"/>
    <property type="match status" value="1"/>
</dbReference>
<evidence type="ECO:0000313" key="9">
    <source>
        <dbReference type="EMBL" id="MDP9898590.1"/>
    </source>
</evidence>
<sequence>MKPDHSTPVLDVQGLQTHFFTHGGVVKAVDGVDLRVHAGEILGLVGESGSGKSITGFSVIGLIDAPGRIAGGHIRYLGEELVGATEQRLQKLRGKEIAMIFQDPMMTLNPVLRVDTQMVEAIHAHEKVSAKAALARAHDALAMVGIPSPEERLQTYPHQLSGGMRQRVAIAIALLNRPKLIIADEPTTALDVTIQAQILYEVQKLCRETGTAMIWITHDLAVVSGLADRIAVMYAGRIVESGATADVIRAPSHPYTRGLIDSIPTRATHGTLLRQIPGMTPSLLHLPQGCAFRPRCSHATDTCLAVPQPEPAPAGKTVRCWHMLTPEMA</sequence>
<dbReference type="PANTHER" id="PTHR43297">
    <property type="entry name" value="OLIGOPEPTIDE TRANSPORT ATP-BINDING PROTEIN APPD"/>
    <property type="match status" value="1"/>
</dbReference>
<keyword evidence="7" id="KW-0472">Membrane</keyword>
<proteinExistence type="inferred from homology"/>
<organism evidence="9 10">
    <name type="scientific">Variovorax ginsengisoli</name>
    <dbReference type="NCBI Taxonomy" id="363844"/>
    <lineage>
        <taxon>Bacteria</taxon>
        <taxon>Pseudomonadati</taxon>
        <taxon>Pseudomonadota</taxon>
        <taxon>Betaproteobacteria</taxon>
        <taxon>Burkholderiales</taxon>
        <taxon>Comamonadaceae</taxon>
        <taxon>Variovorax</taxon>
    </lineage>
</organism>
<dbReference type="Proteomes" id="UP001226867">
    <property type="component" value="Unassembled WGS sequence"/>
</dbReference>
<dbReference type="GO" id="GO:0005524">
    <property type="term" value="F:ATP binding"/>
    <property type="evidence" value="ECO:0007669"/>
    <property type="project" value="UniProtKB-KW"/>
</dbReference>
<dbReference type="NCBIfam" id="TIGR01727">
    <property type="entry name" value="oligo_HPY"/>
    <property type="match status" value="1"/>
</dbReference>
<dbReference type="SMART" id="SM00382">
    <property type="entry name" value="AAA"/>
    <property type="match status" value="1"/>
</dbReference>
<comment type="subcellular location">
    <subcellularLocation>
        <location evidence="1">Cell inner membrane</location>
        <topology evidence="1">Peripheral membrane protein</topology>
    </subcellularLocation>
</comment>
<dbReference type="InterPro" id="IPR050388">
    <property type="entry name" value="ABC_Ni/Peptide_Import"/>
</dbReference>
<accession>A0ABT9S2L7</accession>
<evidence type="ECO:0000256" key="3">
    <source>
        <dbReference type="ARBA" id="ARBA00022448"/>
    </source>
</evidence>
<dbReference type="EMBL" id="JAUSRO010000002">
    <property type="protein sequence ID" value="MDP9898590.1"/>
    <property type="molecule type" value="Genomic_DNA"/>
</dbReference>
<comment type="caution">
    <text evidence="9">The sequence shown here is derived from an EMBL/GenBank/DDBJ whole genome shotgun (WGS) entry which is preliminary data.</text>
</comment>
<dbReference type="PROSITE" id="PS00211">
    <property type="entry name" value="ABC_TRANSPORTER_1"/>
    <property type="match status" value="1"/>
</dbReference>
<keyword evidence="3" id="KW-0813">Transport</keyword>
<evidence type="ECO:0000256" key="4">
    <source>
        <dbReference type="ARBA" id="ARBA00022475"/>
    </source>
</evidence>
<dbReference type="InterPro" id="IPR017871">
    <property type="entry name" value="ABC_transporter-like_CS"/>
</dbReference>
<dbReference type="InterPro" id="IPR003593">
    <property type="entry name" value="AAA+_ATPase"/>
</dbReference>
<evidence type="ECO:0000256" key="6">
    <source>
        <dbReference type="ARBA" id="ARBA00022840"/>
    </source>
</evidence>
<dbReference type="InterPro" id="IPR013563">
    <property type="entry name" value="Oligopep_ABC_C"/>
</dbReference>
<dbReference type="PROSITE" id="PS50893">
    <property type="entry name" value="ABC_TRANSPORTER_2"/>
    <property type="match status" value="1"/>
</dbReference>
<comment type="similarity">
    <text evidence="2">Belongs to the ABC transporter superfamily.</text>
</comment>
<gene>
    <name evidence="9" type="ORF">J2W36_000825</name>
</gene>
<dbReference type="CDD" id="cd03257">
    <property type="entry name" value="ABC_NikE_OppD_transporters"/>
    <property type="match status" value="1"/>
</dbReference>
<evidence type="ECO:0000256" key="7">
    <source>
        <dbReference type="ARBA" id="ARBA00023136"/>
    </source>
</evidence>
<name>A0ABT9S2L7_9BURK</name>
<keyword evidence="6 9" id="KW-0067">ATP-binding</keyword>
<dbReference type="RefSeq" id="WP_307688398.1">
    <property type="nucleotide sequence ID" value="NZ_JAUSRO010000002.1"/>
</dbReference>